<dbReference type="InterPro" id="IPR003107">
    <property type="entry name" value="HAT"/>
</dbReference>
<name>A0A9D4URB3_ADICA</name>
<evidence type="ECO:0000256" key="1">
    <source>
        <dbReference type="PROSITE-ProRule" id="PRU00339"/>
    </source>
</evidence>
<dbReference type="SMART" id="SM00028">
    <property type="entry name" value="TPR"/>
    <property type="match status" value="5"/>
</dbReference>
<proteinExistence type="predicted"/>
<dbReference type="InterPro" id="IPR019734">
    <property type="entry name" value="TPR_rpt"/>
</dbReference>
<dbReference type="PANTHER" id="PTHR44917">
    <property type="entry name" value="PROTEIN HIGH CHLOROPHYLL FLUORESCENT 107"/>
    <property type="match status" value="1"/>
</dbReference>
<dbReference type="Proteomes" id="UP000886520">
    <property type="component" value="Chromosome 12"/>
</dbReference>
<evidence type="ECO:0000256" key="2">
    <source>
        <dbReference type="SAM" id="MobiDB-lite"/>
    </source>
</evidence>
<dbReference type="GO" id="GO:0006417">
    <property type="term" value="P:regulation of translation"/>
    <property type="evidence" value="ECO:0007669"/>
    <property type="project" value="TreeGrafter"/>
</dbReference>
<dbReference type="PROSITE" id="PS50005">
    <property type="entry name" value="TPR"/>
    <property type="match status" value="1"/>
</dbReference>
<feature type="compositionally biased region" description="Low complexity" evidence="2">
    <location>
        <begin position="253"/>
        <end position="265"/>
    </location>
</feature>
<protein>
    <submittedName>
        <fullName evidence="3">Uncharacterized protein</fullName>
    </submittedName>
</protein>
<feature type="repeat" description="TPR" evidence="1">
    <location>
        <begin position="630"/>
        <end position="663"/>
    </location>
</feature>
<dbReference type="PANTHER" id="PTHR44917:SF1">
    <property type="entry name" value="PROTEIN HIGH CHLOROPHYLL FLUORESCENT 107"/>
    <property type="match status" value="1"/>
</dbReference>
<dbReference type="Pfam" id="PF13432">
    <property type="entry name" value="TPR_16"/>
    <property type="match status" value="1"/>
</dbReference>
<comment type="caution">
    <text evidence="3">The sequence shown here is derived from an EMBL/GenBank/DDBJ whole genome shotgun (WGS) entry which is preliminary data.</text>
</comment>
<reference evidence="3" key="1">
    <citation type="submission" date="2021-01" db="EMBL/GenBank/DDBJ databases">
        <title>Adiantum capillus-veneris genome.</title>
        <authorList>
            <person name="Fang Y."/>
            <person name="Liao Q."/>
        </authorList>
    </citation>
    <scope>NUCLEOTIDE SEQUENCE</scope>
    <source>
        <strain evidence="3">H3</strain>
        <tissue evidence="3">Leaf</tissue>
    </source>
</reference>
<accession>A0A9D4URB3</accession>
<dbReference type="GO" id="GO:0003729">
    <property type="term" value="F:mRNA binding"/>
    <property type="evidence" value="ECO:0007669"/>
    <property type="project" value="InterPro"/>
</dbReference>
<feature type="region of interest" description="Disordered" evidence="2">
    <location>
        <begin position="1"/>
        <end position="27"/>
    </location>
</feature>
<feature type="region of interest" description="Disordered" evidence="2">
    <location>
        <begin position="898"/>
        <end position="921"/>
    </location>
</feature>
<dbReference type="Gene3D" id="1.25.40.10">
    <property type="entry name" value="Tetratricopeptide repeat domain"/>
    <property type="match status" value="3"/>
</dbReference>
<feature type="region of interest" description="Disordered" evidence="2">
    <location>
        <begin position="125"/>
        <end position="153"/>
    </location>
</feature>
<dbReference type="InterPro" id="IPR011990">
    <property type="entry name" value="TPR-like_helical_dom_sf"/>
</dbReference>
<gene>
    <name evidence="3" type="ORF">GOP47_0012591</name>
</gene>
<dbReference type="AlphaFoldDB" id="A0A9D4URB3"/>
<feature type="compositionally biased region" description="Polar residues" evidence="2">
    <location>
        <begin position="1"/>
        <end position="16"/>
    </location>
</feature>
<dbReference type="SUPFAM" id="SSF81901">
    <property type="entry name" value="HCP-like"/>
    <property type="match status" value="1"/>
</dbReference>
<feature type="compositionally biased region" description="Low complexity" evidence="2">
    <location>
        <begin position="125"/>
        <end position="138"/>
    </location>
</feature>
<feature type="region of interest" description="Disordered" evidence="2">
    <location>
        <begin position="243"/>
        <end position="294"/>
    </location>
</feature>
<dbReference type="SMART" id="SM00386">
    <property type="entry name" value="HAT"/>
    <property type="match status" value="6"/>
</dbReference>
<organism evidence="3 4">
    <name type="scientific">Adiantum capillus-veneris</name>
    <name type="common">Maidenhair fern</name>
    <dbReference type="NCBI Taxonomy" id="13818"/>
    <lineage>
        <taxon>Eukaryota</taxon>
        <taxon>Viridiplantae</taxon>
        <taxon>Streptophyta</taxon>
        <taxon>Embryophyta</taxon>
        <taxon>Tracheophyta</taxon>
        <taxon>Polypodiopsida</taxon>
        <taxon>Polypodiidae</taxon>
        <taxon>Polypodiales</taxon>
        <taxon>Pteridineae</taxon>
        <taxon>Pteridaceae</taxon>
        <taxon>Vittarioideae</taxon>
        <taxon>Adiantum</taxon>
    </lineage>
</organism>
<dbReference type="SUPFAM" id="SSF48452">
    <property type="entry name" value="TPR-like"/>
    <property type="match status" value="1"/>
</dbReference>
<evidence type="ECO:0000313" key="3">
    <source>
        <dbReference type="EMBL" id="KAI5072485.1"/>
    </source>
</evidence>
<evidence type="ECO:0000313" key="4">
    <source>
        <dbReference type="Proteomes" id="UP000886520"/>
    </source>
</evidence>
<dbReference type="OrthoDB" id="427950at2759"/>
<dbReference type="GO" id="GO:0003727">
    <property type="term" value="F:single-stranded RNA binding"/>
    <property type="evidence" value="ECO:0007669"/>
    <property type="project" value="TreeGrafter"/>
</dbReference>
<dbReference type="GO" id="GO:0006397">
    <property type="term" value="P:mRNA processing"/>
    <property type="evidence" value="ECO:0007669"/>
    <property type="project" value="InterPro"/>
</dbReference>
<dbReference type="InterPro" id="IPR044624">
    <property type="entry name" value="Mbb1-like"/>
</dbReference>
<feature type="region of interest" description="Disordered" evidence="2">
    <location>
        <begin position="788"/>
        <end position="810"/>
    </location>
</feature>
<dbReference type="EMBL" id="JABFUD020000012">
    <property type="protein sequence ID" value="KAI5072485.1"/>
    <property type="molecule type" value="Genomic_DNA"/>
</dbReference>
<keyword evidence="4" id="KW-1185">Reference proteome</keyword>
<sequence>MGPDTTTPLSDAQSSGEGDFPSSPFGSLECSSQNDHALVYLSVDQDGLLWFWPDTRPEFKNIAARKSPPAIPVLTDPAFKDKLYSMNLPYGYKKMIENLLEPAYLPFAHDEPEVDSLEDFEKRLSSAAGHSSSKPSAARAYKEKPKQVSSISNGHAYEADNLVSTVTKSVKNGSANAKLELSFSAVQNGGSVRSTSIYGKANGSSNAAVELSGSGGKIVGKTNGSASANMEIPYDVKQNATSDSSIGFDSEMDSSASEAANDASNTIEAVKSGTDNTKVPRASQKGAEDGSMTASRDLTEHLTEDGSQSGEVLSQSFLGESVKDEVLRTDGADVNRVQSSVVLKKPLSSTRTRFEEKVGRMGDSSDCLDLTPSLQALRRLILQKNFELAKEHAEELYQKYPRDTSVLMEYAFVEKKLGDLVAAGSLYSKAISAFERQQNLGYDYVRALQALGSIEARARNARRARVLFMESIHAARQAERLFPDMVSGASVYGLHAWAQLELQQGNWAKARELLTRAADIQPGNAVVHQSRALLEAKAHNWAEARYHFSLAVESAPRDVKCWHAWAIFEAGQGKQNKMQELFQKALQVDPYSVHCLQAWAHQETLIGTPESKDKARSLLQRCTEIEPKSLYAWQAWAVLEQTSGNHDKARELFEKCLEINPSSVASLQAFANMERHLKNWAAAQRLLRRALKLEPENAAVLMEAAFIENSLGNSELAERLFVLAGMADKRNSRVRNRIFHSRKEIMPGKAGRGWRAIGKNAHRKPVTERNRKPIKAAINAVKFKPEKVDSHSITRRRSSSHLTYRDGNKNTDFPVVTNAIKAKQREGMKNSYGERRPSFRLKKKEKTFQVAIDAIKAKQRELSSTEGQLHVQGEHRSSPNFQAAIDGIEAKLRDLKSDTDMEEQPSFPLKRAQHVPTILGA</sequence>
<dbReference type="Pfam" id="PF13181">
    <property type="entry name" value="TPR_8"/>
    <property type="match status" value="1"/>
</dbReference>
<keyword evidence="1" id="KW-0802">TPR repeat</keyword>